<dbReference type="Proteomes" id="UP000321491">
    <property type="component" value="Unassembled WGS sequence"/>
</dbReference>
<feature type="domain" description="NAD(P)-binding" evidence="1">
    <location>
        <begin position="7"/>
        <end position="189"/>
    </location>
</feature>
<reference evidence="2 3" key="1">
    <citation type="submission" date="2019-07" db="EMBL/GenBank/DDBJ databases">
        <title>Whole genome shotgun sequence of Cerasibacillus quisquiliarum NBRC 102429.</title>
        <authorList>
            <person name="Hosoyama A."/>
            <person name="Uohara A."/>
            <person name="Ohji S."/>
            <person name="Ichikawa N."/>
        </authorList>
    </citation>
    <scope>NUCLEOTIDE SEQUENCE [LARGE SCALE GENOMIC DNA]</scope>
    <source>
        <strain evidence="2 3">NBRC 102429</strain>
    </source>
</reference>
<gene>
    <name evidence="2" type="primary">yhfK</name>
    <name evidence="2" type="ORF">CQU01_02460</name>
</gene>
<dbReference type="RefSeq" id="WP_146934761.1">
    <property type="nucleotide sequence ID" value="NZ_BJXW01000004.1"/>
</dbReference>
<dbReference type="CDD" id="cd05243">
    <property type="entry name" value="SDR_a5"/>
    <property type="match status" value="1"/>
</dbReference>
<accession>A0A511UW82</accession>
<proteinExistence type="predicted"/>
<name>A0A511UW82_9BACI</name>
<dbReference type="OrthoDB" id="9803892at2"/>
<dbReference type="InterPro" id="IPR016040">
    <property type="entry name" value="NAD(P)-bd_dom"/>
</dbReference>
<dbReference type="EMBL" id="BJXW01000004">
    <property type="protein sequence ID" value="GEN30008.1"/>
    <property type="molecule type" value="Genomic_DNA"/>
</dbReference>
<dbReference type="InterPro" id="IPR036291">
    <property type="entry name" value="NAD(P)-bd_dom_sf"/>
</dbReference>
<evidence type="ECO:0000313" key="2">
    <source>
        <dbReference type="EMBL" id="GEN30008.1"/>
    </source>
</evidence>
<keyword evidence="3" id="KW-1185">Reference proteome</keyword>
<protein>
    <submittedName>
        <fullName evidence="2">Putative sugar epimerase YhfK</fullName>
    </submittedName>
</protein>
<organism evidence="2 3">
    <name type="scientific">Cerasibacillus quisquiliarum</name>
    <dbReference type="NCBI Taxonomy" id="227865"/>
    <lineage>
        <taxon>Bacteria</taxon>
        <taxon>Bacillati</taxon>
        <taxon>Bacillota</taxon>
        <taxon>Bacilli</taxon>
        <taxon>Bacillales</taxon>
        <taxon>Bacillaceae</taxon>
        <taxon>Cerasibacillus</taxon>
    </lineage>
</organism>
<dbReference type="Pfam" id="PF13460">
    <property type="entry name" value="NAD_binding_10"/>
    <property type="match status" value="1"/>
</dbReference>
<dbReference type="AlphaFoldDB" id="A0A511UW82"/>
<sequence length="215" mass="24185">MKILVVGANGKIGRHIVRHLAEEENVTVKAMLRKQEQIEQFKHLDVETVIADLEAEDGVFKASQDVDTIIFTAGSGGHTGADKTMLVDLDGAFKTIEAAEKHNIKRFIMISALHSDTPKNWKEGMEHYYTAKKRADERLRHSHLNYTILRPGWLTNDEPTGKIEARLNLGKDGSITRQDVAMTVVKTLHLEETFYKTIEIINGDIPIDKALTNIN</sequence>
<dbReference type="SUPFAM" id="SSF51735">
    <property type="entry name" value="NAD(P)-binding Rossmann-fold domains"/>
    <property type="match status" value="1"/>
</dbReference>
<dbReference type="PANTHER" id="PTHR15020:SF50">
    <property type="entry name" value="UPF0659 PROTEIN YMR090W"/>
    <property type="match status" value="1"/>
</dbReference>
<evidence type="ECO:0000259" key="1">
    <source>
        <dbReference type="Pfam" id="PF13460"/>
    </source>
</evidence>
<dbReference type="PANTHER" id="PTHR15020">
    <property type="entry name" value="FLAVIN REDUCTASE-RELATED"/>
    <property type="match status" value="1"/>
</dbReference>
<dbReference type="Gene3D" id="3.40.50.720">
    <property type="entry name" value="NAD(P)-binding Rossmann-like Domain"/>
    <property type="match status" value="1"/>
</dbReference>
<evidence type="ECO:0000313" key="3">
    <source>
        <dbReference type="Proteomes" id="UP000321491"/>
    </source>
</evidence>
<comment type="caution">
    <text evidence="2">The sequence shown here is derived from an EMBL/GenBank/DDBJ whole genome shotgun (WGS) entry which is preliminary data.</text>
</comment>